<evidence type="ECO:0000313" key="5">
    <source>
        <dbReference type="Proteomes" id="UP000023152"/>
    </source>
</evidence>
<dbReference type="GO" id="GO:1990234">
    <property type="term" value="C:transferase complex"/>
    <property type="evidence" value="ECO:0007669"/>
    <property type="project" value="UniProtKB-ARBA"/>
</dbReference>
<dbReference type="PRINTS" id="PR00320">
    <property type="entry name" value="GPROTEINBRPT"/>
</dbReference>
<feature type="repeat" description="WD" evidence="3">
    <location>
        <begin position="104"/>
        <end position="147"/>
    </location>
</feature>
<dbReference type="PROSITE" id="PS50082">
    <property type="entry name" value="WD_REPEATS_2"/>
    <property type="match status" value="5"/>
</dbReference>
<feature type="repeat" description="WD" evidence="3">
    <location>
        <begin position="293"/>
        <end position="341"/>
    </location>
</feature>
<keyword evidence="5" id="KW-1185">Reference proteome</keyword>
<name>X6MN66_RETFI</name>
<dbReference type="PANTHER" id="PTHR22847">
    <property type="entry name" value="WD40 REPEAT PROTEIN"/>
    <property type="match status" value="1"/>
</dbReference>
<dbReference type="Proteomes" id="UP000023152">
    <property type="component" value="Unassembled WGS sequence"/>
</dbReference>
<dbReference type="CDD" id="cd00200">
    <property type="entry name" value="WD40"/>
    <property type="match status" value="1"/>
</dbReference>
<keyword evidence="2" id="KW-0677">Repeat</keyword>
<dbReference type="EMBL" id="ASPP01019980">
    <property type="protein sequence ID" value="ETO14540.1"/>
    <property type="molecule type" value="Genomic_DNA"/>
</dbReference>
<comment type="caution">
    <text evidence="4">The sequence shown here is derived from an EMBL/GenBank/DDBJ whole genome shotgun (WGS) entry which is preliminary data.</text>
</comment>
<dbReference type="InterPro" id="IPR015943">
    <property type="entry name" value="WD40/YVTN_repeat-like_dom_sf"/>
</dbReference>
<dbReference type="AlphaFoldDB" id="X6MN66"/>
<feature type="repeat" description="WD" evidence="3">
    <location>
        <begin position="342"/>
        <end position="391"/>
    </location>
</feature>
<dbReference type="InterPro" id="IPR001680">
    <property type="entry name" value="WD40_rpt"/>
</dbReference>
<sequence length="439" mass="50314">MFFIQYFEFISKNNSIKIDLISSKKKLKKMITLNNEVPISTQPVLVNFISDCLDNIQIIIQHWIRILHIQFGWTHDFDKFIIDYSIPFFILDTFCSSSKLLTTLVGHTDRVYSIDYSTFDGNNLLCSGSDDNTIRVWNTETNKQIQLFNGHSDYVSCVRFSPYHYHYHCRNVICSSSWDNTFRCWDVKDNQQSKIFKGRDFGIYCFEFSPFNGSRYLCCGSDYTISLFDVETFKSLHTFKGHGRNVWCVDFSPLQGSNNIGVIGGNGYTICSGSDDNTIRIWDIETAKQLIEFDWHESAVWSVKYGSNELGNIGGANTILSGSGDFSACLWDIRSGEQIQVFKGHTGGVMAVEYSPFVIKNSSDYSNVICSGSFDSTIRFWDIRSNKKELYMIKGSNEEDFGIFSLQFVQLEEKRIINDDCCDINLYYGLGNGSIRIWG</sequence>
<dbReference type="Gene3D" id="2.130.10.10">
    <property type="entry name" value="YVTN repeat-like/Quinoprotein amine dehydrogenase"/>
    <property type="match status" value="2"/>
</dbReference>
<proteinExistence type="predicted"/>
<dbReference type="InterPro" id="IPR019775">
    <property type="entry name" value="WD40_repeat_CS"/>
</dbReference>
<feature type="repeat" description="WD" evidence="3">
    <location>
        <begin position="148"/>
        <end position="195"/>
    </location>
</feature>
<organism evidence="4 5">
    <name type="scientific">Reticulomyxa filosa</name>
    <dbReference type="NCBI Taxonomy" id="46433"/>
    <lineage>
        <taxon>Eukaryota</taxon>
        <taxon>Sar</taxon>
        <taxon>Rhizaria</taxon>
        <taxon>Retaria</taxon>
        <taxon>Foraminifera</taxon>
        <taxon>Monothalamids</taxon>
        <taxon>Reticulomyxidae</taxon>
        <taxon>Reticulomyxa</taxon>
    </lineage>
</organism>
<accession>X6MN66</accession>
<keyword evidence="1 3" id="KW-0853">WD repeat</keyword>
<evidence type="ECO:0000256" key="1">
    <source>
        <dbReference type="ARBA" id="ARBA00022574"/>
    </source>
</evidence>
<evidence type="ECO:0000256" key="3">
    <source>
        <dbReference type="PROSITE-ProRule" id="PRU00221"/>
    </source>
</evidence>
<gene>
    <name evidence="4" type="ORF">RFI_22827</name>
</gene>
<dbReference type="Pfam" id="PF00400">
    <property type="entry name" value="WD40"/>
    <property type="match status" value="5"/>
</dbReference>
<protein>
    <submittedName>
        <fullName evidence="4">Uncharacterized protein</fullName>
    </submittedName>
</protein>
<dbReference type="SUPFAM" id="SSF50978">
    <property type="entry name" value="WD40 repeat-like"/>
    <property type="match status" value="1"/>
</dbReference>
<evidence type="ECO:0000313" key="4">
    <source>
        <dbReference type="EMBL" id="ETO14540.1"/>
    </source>
</evidence>
<dbReference type="SMART" id="SM00320">
    <property type="entry name" value="WD40"/>
    <property type="match status" value="6"/>
</dbReference>
<dbReference type="OrthoDB" id="273067at2759"/>
<dbReference type="PANTHER" id="PTHR22847:SF637">
    <property type="entry name" value="WD REPEAT DOMAIN 5B"/>
    <property type="match status" value="1"/>
</dbReference>
<dbReference type="PROSITE" id="PS50294">
    <property type="entry name" value="WD_REPEATS_REGION"/>
    <property type="match status" value="2"/>
</dbReference>
<dbReference type="InterPro" id="IPR036322">
    <property type="entry name" value="WD40_repeat_dom_sf"/>
</dbReference>
<feature type="repeat" description="WD" evidence="3">
    <location>
        <begin position="266"/>
        <end position="292"/>
    </location>
</feature>
<dbReference type="InterPro" id="IPR020472">
    <property type="entry name" value="WD40_PAC1"/>
</dbReference>
<dbReference type="PROSITE" id="PS00678">
    <property type="entry name" value="WD_REPEATS_1"/>
    <property type="match status" value="4"/>
</dbReference>
<reference evidence="4 5" key="1">
    <citation type="journal article" date="2013" name="Curr. Biol.">
        <title>The Genome of the Foraminiferan Reticulomyxa filosa.</title>
        <authorList>
            <person name="Glockner G."/>
            <person name="Hulsmann N."/>
            <person name="Schleicher M."/>
            <person name="Noegel A.A."/>
            <person name="Eichinger L."/>
            <person name="Gallinger C."/>
            <person name="Pawlowski J."/>
            <person name="Sierra R."/>
            <person name="Euteneuer U."/>
            <person name="Pillet L."/>
            <person name="Moustafa A."/>
            <person name="Platzer M."/>
            <person name="Groth M."/>
            <person name="Szafranski K."/>
            <person name="Schliwa M."/>
        </authorList>
    </citation>
    <scope>NUCLEOTIDE SEQUENCE [LARGE SCALE GENOMIC DNA]</scope>
</reference>
<evidence type="ECO:0000256" key="2">
    <source>
        <dbReference type="ARBA" id="ARBA00022737"/>
    </source>
</evidence>